<name>A0A518REW0_9SPHN</name>
<evidence type="ECO:0000313" key="3">
    <source>
        <dbReference type="Proteomes" id="UP000318055"/>
    </source>
</evidence>
<gene>
    <name evidence="2" type="ORF">FPZ54_08230</name>
</gene>
<evidence type="ECO:0000313" key="2">
    <source>
        <dbReference type="EMBL" id="QDX26010.1"/>
    </source>
</evidence>
<evidence type="ECO:0000256" key="1">
    <source>
        <dbReference type="SAM" id="SignalP"/>
    </source>
</evidence>
<dbReference type="Proteomes" id="UP000318055">
    <property type="component" value="Chromosome"/>
</dbReference>
<accession>A0A518REW0</accession>
<dbReference type="EMBL" id="CP042239">
    <property type="protein sequence ID" value="QDX26010.1"/>
    <property type="molecule type" value="Genomic_DNA"/>
</dbReference>
<dbReference type="KEGG" id="ssua:FPZ54_08230"/>
<reference evidence="2 3" key="1">
    <citation type="submission" date="2019-07" db="EMBL/GenBank/DDBJ databases">
        <title>Sphingomonas alkalisoli sp. nov., isolated from rhizosphere soil of Suaedae salsa.</title>
        <authorList>
            <person name="Zhang H."/>
            <person name="Xu L."/>
            <person name="Zhang J.-X."/>
            <person name="Sun J.-Q."/>
        </authorList>
    </citation>
    <scope>NUCLEOTIDE SEQUENCE [LARGE SCALE GENOMIC DNA]</scope>
    <source>
        <strain evidence="2 3">XS-10</strain>
    </source>
</reference>
<dbReference type="RefSeq" id="WP_145846330.1">
    <property type="nucleotide sequence ID" value="NZ_CP042239.1"/>
</dbReference>
<keyword evidence="3" id="KW-1185">Reference proteome</keyword>
<keyword evidence="1" id="KW-0732">Signal</keyword>
<feature type="chain" id="PRO_5021849326" evidence="1">
    <location>
        <begin position="20"/>
        <end position="156"/>
    </location>
</feature>
<dbReference type="OrthoDB" id="9929717at2"/>
<proteinExistence type="predicted"/>
<protein>
    <submittedName>
        <fullName evidence="2">Uncharacterized protein</fullName>
    </submittedName>
</protein>
<organism evidence="2 3">
    <name type="scientific">Sphingomonas suaedae</name>
    <dbReference type="NCBI Taxonomy" id="2599297"/>
    <lineage>
        <taxon>Bacteria</taxon>
        <taxon>Pseudomonadati</taxon>
        <taxon>Pseudomonadota</taxon>
        <taxon>Alphaproteobacteria</taxon>
        <taxon>Sphingomonadales</taxon>
        <taxon>Sphingomonadaceae</taxon>
        <taxon>Sphingomonas</taxon>
    </lineage>
</organism>
<feature type="signal peptide" evidence="1">
    <location>
        <begin position="1"/>
        <end position="19"/>
    </location>
</feature>
<sequence length="156" mass="16358">MLAFFVSLFTMLVTPTGLATAPAPAPVVAAAASAPATGGRLDWLGGTWKTDALEMICEQTKLGIACSEEGTSAAMKGAKAELAFDTAGDKARLRVALPSIPPSTFTEVAREGQSVTFEMPTKMGVARLRFTRTGDALKVERGNADSWATAMAYRRG</sequence>
<dbReference type="AlphaFoldDB" id="A0A518REW0"/>